<name>A0ACC0Y844_9ROSI</name>
<keyword evidence="2" id="KW-1185">Reference proteome</keyword>
<dbReference type="EMBL" id="CM047743">
    <property type="protein sequence ID" value="KAJ0030567.1"/>
    <property type="molecule type" value="Genomic_DNA"/>
</dbReference>
<evidence type="ECO:0000313" key="2">
    <source>
        <dbReference type="Proteomes" id="UP001163603"/>
    </source>
</evidence>
<dbReference type="Proteomes" id="UP001163603">
    <property type="component" value="Chromosome 8"/>
</dbReference>
<accession>A0ACC0Y844</accession>
<organism evidence="1 2">
    <name type="scientific">Pistacia integerrima</name>
    <dbReference type="NCBI Taxonomy" id="434235"/>
    <lineage>
        <taxon>Eukaryota</taxon>
        <taxon>Viridiplantae</taxon>
        <taxon>Streptophyta</taxon>
        <taxon>Embryophyta</taxon>
        <taxon>Tracheophyta</taxon>
        <taxon>Spermatophyta</taxon>
        <taxon>Magnoliopsida</taxon>
        <taxon>eudicotyledons</taxon>
        <taxon>Gunneridae</taxon>
        <taxon>Pentapetalae</taxon>
        <taxon>rosids</taxon>
        <taxon>malvids</taxon>
        <taxon>Sapindales</taxon>
        <taxon>Anacardiaceae</taxon>
        <taxon>Pistacia</taxon>
    </lineage>
</organism>
<evidence type="ECO:0000313" key="1">
    <source>
        <dbReference type="EMBL" id="KAJ0030567.1"/>
    </source>
</evidence>
<proteinExistence type="predicted"/>
<comment type="caution">
    <text evidence="1">The sequence shown here is derived from an EMBL/GenBank/DDBJ whole genome shotgun (WGS) entry which is preliminary data.</text>
</comment>
<gene>
    <name evidence="1" type="ORF">Pint_13733</name>
</gene>
<reference evidence="2" key="1">
    <citation type="journal article" date="2023" name="G3 (Bethesda)">
        <title>Genome assembly and association tests identify interacting loci associated with vigor, precocity, and sex in interspecific pistachio rootstocks.</title>
        <authorList>
            <person name="Palmer W."/>
            <person name="Jacygrad E."/>
            <person name="Sagayaradj S."/>
            <person name="Cavanaugh K."/>
            <person name="Han R."/>
            <person name="Bertier L."/>
            <person name="Beede B."/>
            <person name="Kafkas S."/>
            <person name="Golino D."/>
            <person name="Preece J."/>
            <person name="Michelmore R."/>
        </authorList>
    </citation>
    <scope>NUCLEOTIDE SEQUENCE [LARGE SCALE GENOMIC DNA]</scope>
</reference>
<protein>
    <submittedName>
        <fullName evidence="1">Uncharacterized protein</fullName>
    </submittedName>
</protein>
<sequence>MEIERSLPLLLSTAQTEHDQHVYCKTRKSVFRLNNVPFVAQSRYYHKMGSYDSGSGSKDDRDEDDDEEYEEYEDISGGNRLLGFMFGNVDNSGDLDIDYLDEDAKEQLAAVADKLGPSLTDIDLSVNSPQGPADPADQGAHYPLEMSKANIKTPGLNMNPESKRKLVMVVKFLGTSECMLYAHVGYEVSVGHGAFCNSYMWRDVQCAQRILCLQFYMSDYFWAGEMDYDQKAEDAVDYEDIDEQYEGPETQAVSEEDHLLPQKEYFSAEVSLATLKPTTSLFDDENYDEDDEFENEQELVDQETKVSIISLSGEQDACVTAVPEGEKSLEDDLQVGSLGTEEDMVVGVEDHDEELADILEGALDGQDSALLPVLCVEEGLVILRFSEIFGIHEPLKKREKREQRYSIHKDRYNALDISDLVEEDEEVYLKGSSQGSFVKDAHVVQHDTSLNDDDSELANFGFVQDATPTSGQYDELRKVSYFSAEPMKEDLNLNLPAGWQSTLSPNFFPLDQHDWEEDILWDSSPSASENSFKSAEITGTDLETALIGDSELEPRQCSLHSELSVKDEKDHSTVLHNSHVLLEPFGSRNSSDHINNSFVESRCHPQILRLESQLDLDNINHGDGRRENCSSELCQFDALKRFSELALQNRDMMDGSWLDNIMWEPLDAVEKPKLILDLQDEQMLFEILDNKDNKHLELHAGAMIVTRSVKSSSLDSFELSGHKYQCDWKFNIANDKFYMNGKISQQLQTNSNKRIPHGIRVHHSAPALKLQTMKLKLSK</sequence>